<evidence type="ECO:0000259" key="9">
    <source>
        <dbReference type="Pfam" id="PF13567"/>
    </source>
</evidence>
<dbReference type="Pfam" id="PF03772">
    <property type="entry name" value="Competence"/>
    <property type="match status" value="1"/>
</dbReference>
<gene>
    <name evidence="10" type="ORF">FHS82_000640</name>
</gene>
<feature type="transmembrane region" description="Helical" evidence="7">
    <location>
        <begin position="588"/>
        <end position="606"/>
    </location>
</feature>
<keyword evidence="5 7" id="KW-0472">Membrane</keyword>
<feature type="region of interest" description="Disordered" evidence="6">
    <location>
        <begin position="739"/>
        <end position="759"/>
    </location>
</feature>
<dbReference type="PANTHER" id="PTHR30619:SF1">
    <property type="entry name" value="RECOMBINATION PROTEIN 2"/>
    <property type="match status" value="1"/>
</dbReference>
<feature type="domain" description="ComEC/Rec2-related protein" evidence="8">
    <location>
        <begin position="292"/>
        <end position="586"/>
    </location>
</feature>
<reference evidence="10 11" key="1">
    <citation type="submission" date="2020-03" db="EMBL/GenBank/DDBJ databases">
        <title>Genomic Encyclopedia of Type Strains, Phase IV (KMG-IV): sequencing the most valuable type-strain genomes for metagenomic binning, comparative biology and taxonomic classification.</title>
        <authorList>
            <person name="Goeker M."/>
        </authorList>
    </citation>
    <scope>NUCLEOTIDE SEQUENCE [LARGE SCALE GENOMIC DNA]</scope>
    <source>
        <strain evidence="10 11">DSM 103870</strain>
    </source>
</reference>
<evidence type="ECO:0000256" key="7">
    <source>
        <dbReference type="SAM" id="Phobius"/>
    </source>
</evidence>
<keyword evidence="11" id="KW-1185">Reference proteome</keyword>
<feature type="transmembrane region" description="Helical" evidence="7">
    <location>
        <begin position="536"/>
        <end position="555"/>
    </location>
</feature>
<proteinExistence type="predicted"/>
<feature type="transmembrane region" description="Helical" evidence="7">
    <location>
        <begin position="313"/>
        <end position="334"/>
    </location>
</feature>
<accession>A0ABX0UV35</accession>
<dbReference type="RefSeq" id="WP_166948609.1">
    <property type="nucleotide sequence ID" value="NZ_JAASQI010000001.1"/>
</dbReference>
<dbReference type="Pfam" id="PF13567">
    <property type="entry name" value="DUF4131"/>
    <property type="match status" value="1"/>
</dbReference>
<comment type="subcellular location">
    <subcellularLocation>
        <location evidence="1">Cell membrane</location>
        <topology evidence="1">Multi-pass membrane protein</topology>
    </subcellularLocation>
</comment>
<evidence type="ECO:0000256" key="5">
    <source>
        <dbReference type="ARBA" id="ARBA00023136"/>
    </source>
</evidence>
<dbReference type="Proteomes" id="UP001429580">
    <property type="component" value="Unassembled WGS sequence"/>
</dbReference>
<dbReference type="InterPro" id="IPR025405">
    <property type="entry name" value="DUF4131"/>
</dbReference>
<name>A0ABX0UV35_9HYPH</name>
<evidence type="ECO:0000256" key="6">
    <source>
        <dbReference type="SAM" id="MobiDB-lite"/>
    </source>
</evidence>
<evidence type="ECO:0000256" key="1">
    <source>
        <dbReference type="ARBA" id="ARBA00004651"/>
    </source>
</evidence>
<feature type="transmembrane region" description="Helical" evidence="7">
    <location>
        <begin position="71"/>
        <end position="89"/>
    </location>
</feature>
<evidence type="ECO:0000256" key="3">
    <source>
        <dbReference type="ARBA" id="ARBA00022692"/>
    </source>
</evidence>
<comment type="caution">
    <text evidence="10">The sequence shown here is derived from an EMBL/GenBank/DDBJ whole genome shotgun (WGS) entry which is preliminary data.</text>
</comment>
<dbReference type="InterPro" id="IPR052159">
    <property type="entry name" value="Competence_DNA_uptake"/>
</dbReference>
<evidence type="ECO:0000313" key="10">
    <source>
        <dbReference type="EMBL" id="NIJ56827.1"/>
    </source>
</evidence>
<evidence type="ECO:0000313" key="11">
    <source>
        <dbReference type="Proteomes" id="UP001429580"/>
    </source>
</evidence>
<feature type="transmembrane region" description="Helical" evidence="7">
    <location>
        <begin position="507"/>
        <end position="530"/>
    </location>
</feature>
<keyword evidence="4 7" id="KW-1133">Transmembrane helix</keyword>
<feature type="transmembrane region" description="Helical" evidence="7">
    <location>
        <begin position="96"/>
        <end position="117"/>
    </location>
</feature>
<evidence type="ECO:0000256" key="2">
    <source>
        <dbReference type="ARBA" id="ARBA00022475"/>
    </source>
</evidence>
<dbReference type="EMBL" id="JAASQI010000001">
    <property type="protein sequence ID" value="NIJ56827.1"/>
    <property type="molecule type" value="Genomic_DNA"/>
</dbReference>
<feature type="domain" description="DUF4131" evidence="9">
    <location>
        <begin position="68"/>
        <end position="220"/>
    </location>
</feature>
<dbReference type="PANTHER" id="PTHR30619">
    <property type="entry name" value="DNA INTERNALIZATION/COMPETENCE PROTEIN COMEC/REC2"/>
    <property type="match status" value="1"/>
</dbReference>
<organism evidence="10 11">
    <name type="scientific">Pseudochelatococcus lubricantis</name>
    <dbReference type="NCBI Taxonomy" id="1538102"/>
    <lineage>
        <taxon>Bacteria</taxon>
        <taxon>Pseudomonadati</taxon>
        <taxon>Pseudomonadota</taxon>
        <taxon>Alphaproteobacteria</taxon>
        <taxon>Hyphomicrobiales</taxon>
        <taxon>Chelatococcaceae</taxon>
        <taxon>Pseudochelatococcus</taxon>
    </lineage>
</organism>
<evidence type="ECO:0000256" key="4">
    <source>
        <dbReference type="ARBA" id="ARBA00022989"/>
    </source>
</evidence>
<keyword evidence="3 7" id="KW-0812">Transmembrane</keyword>
<feature type="transmembrane region" description="Helical" evidence="7">
    <location>
        <begin position="474"/>
        <end position="495"/>
    </location>
</feature>
<protein>
    <submittedName>
        <fullName evidence="10">Competence protein ComEC</fullName>
    </submittedName>
</protein>
<sequence>MGGERRWISVLPARPAGWAGIGIGRFGDRWRDILLHWLRTEAGRRRPFLWLPVVYGLGIALYFSADQEPAPWLAPLFAAAAAVAAFLLRHSWRTRLTAIFLGALFLGFSAGALRTALVMQPVLDRIVIGPLEGYVRSVEKRLQGPRAVIDVSSFAGLGPDERPARVRVTFRKGVKIEAGTRIQVTARLVPPPGPARPGGYDFARDAFFGRIGAVGSTTGPLRLPEGNGSATADATFLARLAAWIDVQRNLLTDRIVETAGGQERAPATRAKRAETAHETRVRGQEAAFVAALVTGKRGLIADETNEALRAAGIYHVVSIGGFHMTLVAGTLFFLTRLSLALIPGLAVGYPIRKIAAVIGIVGASGYCVFSGAGIDTLRALCVTLIVMGAILADRPALSMRNLALAALVCLTLQPEAMLGPSFQMSFAGVAALIALFERWDDLEPAANALPLREGGPLGASSADGRQGRLYRMTVMSVMTTVVAMLATGPFSTYHFQTFNPWGILGNAFGLPIVELVVMPFSFLAVALYPLGLDGPFWHLAGLAAVPVLAGARIAAGFPGAVVVVPAFGVGALSLLAFGMLWACLWSTPLRWLAVLPVAVGVAFAAAPARPDVRIDREGRGAAVRSAGGRFVILGNPSAFVVEQWLKADGDGRRADDPALKHNVACDRFGCVARLADGRSVAFTRDPAALAEDCRRAALLITPRQTPPDCAAAYVIDREDLQRLGAIALTSGNGGLIVESTHDSNVAGGEGRPWRRPAGR</sequence>
<feature type="transmembrane region" description="Helical" evidence="7">
    <location>
        <begin position="562"/>
        <end position="582"/>
    </location>
</feature>
<dbReference type="NCBIfam" id="TIGR00360">
    <property type="entry name" value="ComEC_N-term"/>
    <property type="match status" value="1"/>
</dbReference>
<keyword evidence="2" id="KW-1003">Cell membrane</keyword>
<feature type="transmembrane region" description="Helical" evidence="7">
    <location>
        <begin position="48"/>
        <end position="65"/>
    </location>
</feature>
<feature type="transmembrane region" description="Helical" evidence="7">
    <location>
        <begin position="377"/>
        <end position="397"/>
    </location>
</feature>
<evidence type="ECO:0000259" key="8">
    <source>
        <dbReference type="Pfam" id="PF03772"/>
    </source>
</evidence>
<dbReference type="InterPro" id="IPR004477">
    <property type="entry name" value="ComEC_N"/>
</dbReference>